<dbReference type="RefSeq" id="XP_033802372.1">
    <property type="nucleotide sequence ID" value="XM_033946481.1"/>
</dbReference>
<dbReference type="Pfam" id="PF08628">
    <property type="entry name" value="Nexin_C"/>
    <property type="match status" value="1"/>
</dbReference>
<feature type="region of interest" description="Disordered" evidence="2">
    <location>
        <begin position="250"/>
        <end position="271"/>
    </location>
</feature>
<dbReference type="Gene3D" id="3.30.1520.10">
    <property type="entry name" value="Phox-like domain"/>
    <property type="match status" value="1"/>
</dbReference>
<comment type="similarity">
    <text evidence="1">Belongs to the sorting nexin family.</text>
</comment>
<evidence type="ECO:0000313" key="6">
    <source>
        <dbReference type="RefSeq" id="XP_033802372.1"/>
    </source>
</evidence>
<evidence type="ECO:0000313" key="5">
    <source>
        <dbReference type="Proteomes" id="UP000515159"/>
    </source>
</evidence>
<evidence type="ECO:0000256" key="2">
    <source>
        <dbReference type="SAM" id="MobiDB-lite"/>
    </source>
</evidence>
<dbReference type="KEGG" id="gsh:117361316"/>
<dbReference type="InterPro" id="IPR003114">
    <property type="entry name" value="Phox_assoc"/>
</dbReference>
<sequence length="792" mass="91650">MRSLLKILLYPCRCFKLVFDKLIYACRWFKKKGQSSQEPLLCSEMEQMQSSMAQPSQSQTPEWRQVDAVNPKAGHLVDASDFKTESTSVQEALLRVLEYAYLWIFPLGNFPSKSYKLQPLYQLVVKEFIATIDIIKQKTEHIRGPRIVAILICILTQHLQECKQNTGQTKELIFQTPEKKMDFLRRYIKVCTDNWLPASLLKPKLLNLSLIEIITSKVLEPVLSRLSDPDFINQIVVVVLDPIAHEREQAFGRQGAPQSNEGTDLRSMNEDSTVMKLKKKVKKAKNIVSVPKKNKSNEQSIRRRPEASFETFQSLYSDEGIEMLEPESQGERLREHKQPSQDLEDLETKQCWAKLLCKLWKSGNMNIKIVDLQFPKDSGDAESIFCSIRIEDKDDPEDELWAVRKELNDFLQLQDKLCRDPDITRDFPELKKIPLKSILEDQSNACLKRAEKLLNNFLQVLVKLIQASQNMDACLFFIPLEGPDEDWDDLTDVFYELLNLVSEDDLSIKCNTGLADAAGENGTKCSEKYEVPEELAIDHCESGYTKSYFSKFFHLQSLWTSSNSGKHHLTRKSKDERSIFRSLTNDDKKSLYQRMGTRKKKGNREHEPNERMQEEDVKKVLNKLKDCPQPLSEALQRVLKEICTESWPIGGILRMTMKTARWKVEKILEEKCKEYLSENKLASYVDHMREILWPHGRPAAPNSERTSDMKIKTKAKSEALLSGITFDDFWKITLPLIPSVLKRIKLKPNLHNIFQNADDNERLIYMCLFYLSEELIPGLGRSLDLPWLKIKD</sequence>
<dbReference type="PANTHER" id="PTHR22775">
    <property type="entry name" value="SORTING NEXIN"/>
    <property type="match status" value="1"/>
</dbReference>
<dbReference type="Proteomes" id="UP000515159">
    <property type="component" value="Chromosome 5"/>
</dbReference>
<proteinExistence type="inferred from homology"/>
<name>A0A6P8QW32_GEOSA</name>
<protein>
    <submittedName>
        <fullName evidence="6">Uncharacterized protein LOC117361316</fullName>
    </submittedName>
</protein>
<reference evidence="6" key="1">
    <citation type="submission" date="2025-08" db="UniProtKB">
        <authorList>
            <consortium name="RefSeq"/>
        </authorList>
    </citation>
    <scope>IDENTIFICATION</scope>
</reference>
<dbReference type="Pfam" id="PF02194">
    <property type="entry name" value="PXA"/>
    <property type="match status" value="1"/>
</dbReference>
<feature type="domain" description="PXA" evidence="3">
    <location>
        <begin position="173"/>
        <end position="237"/>
    </location>
</feature>
<dbReference type="PANTHER" id="PTHR22775:SF3">
    <property type="entry name" value="SORTING NEXIN-13"/>
    <property type="match status" value="1"/>
</dbReference>
<keyword evidence="5" id="KW-1185">Reference proteome</keyword>
<dbReference type="OrthoDB" id="120967at2759"/>
<accession>A0A6P8QW32</accession>
<dbReference type="GO" id="GO:0035091">
    <property type="term" value="F:phosphatidylinositol binding"/>
    <property type="evidence" value="ECO:0007669"/>
    <property type="project" value="InterPro"/>
</dbReference>
<dbReference type="InParanoid" id="A0A6P8QW32"/>
<organism evidence="5 6">
    <name type="scientific">Geotrypetes seraphini</name>
    <name type="common">Gaboon caecilian</name>
    <name type="synonym">Caecilia seraphini</name>
    <dbReference type="NCBI Taxonomy" id="260995"/>
    <lineage>
        <taxon>Eukaryota</taxon>
        <taxon>Metazoa</taxon>
        <taxon>Chordata</taxon>
        <taxon>Craniata</taxon>
        <taxon>Vertebrata</taxon>
        <taxon>Euteleostomi</taxon>
        <taxon>Amphibia</taxon>
        <taxon>Gymnophiona</taxon>
        <taxon>Geotrypetes</taxon>
    </lineage>
</organism>
<dbReference type="InterPro" id="IPR013937">
    <property type="entry name" value="Sorting_nexin_C"/>
</dbReference>
<dbReference type="GeneID" id="117361316"/>
<gene>
    <name evidence="6" type="primary">LOC117361316</name>
</gene>
<dbReference type="SUPFAM" id="SSF64268">
    <property type="entry name" value="PX domain"/>
    <property type="match status" value="1"/>
</dbReference>
<evidence type="ECO:0000259" key="3">
    <source>
        <dbReference type="Pfam" id="PF02194"/>
    </source>
</evidence>
<feature type="domain" description="Sorting nexin C-terminal" evidence="4">
    <location>
        <begin position="663"/>
        <end position="725"/>
    </location>
</feature>
<dbReference type="InterPro" id="IPR036871">
    <property type="entry name" value="PX_dom_sf"/>
</dbReference>
<evidence type="ECO:0000256" key="1">
    <source>
        <dbReference type="ARBA" id="ARBA00010883"/>
    </source>
</evidence>
<evidence type="ECO:0000259" key="4">
    <source>
        <dbReference type="Pfam" id="PF08628"/>
    </source>
</evidence>
<dbReference type="AlphaFoldDB" id="A0A6P8QW32"/>